<sequence>MKHNDILWKSILEEVFDDFLKFFFPNAEALFDLEQGFEYLDQELEQLFPTDTDDLTCKYVDKLVKVYCRSGAEAWLLVHIEVQGYRDEAFTDRMFTYYYRIWDKYRKPVTAFAILTDDCRHFLPGQFEQACLGTSLCFRFNSFKVLDQSEAELEASDNPFAQVVLAVKLAINRKRFSSSELYRLKIDLAKRLLKRNFSKRKVVKLMEFLKFYVPLEDETLDREYFNEVKRAINSEHIPMTWEETILYIEREEAKEERNVIFIRNLLRETQFNEEEIARLADVSIDFVRKIKQQL</sequence>
<organism evidence="1 2">
    <name type="scientific">Dyadobacter soli</name>
    <dbReference type="NCBI Taxonomy" id="659014"/>
    <lineage>
        <taxon>Bacteria</taxon>
        <taxon>Pseudomonadati</taxon>
        <taxon>Bacteroidota</taxon>
        <taxon>Cytophagia</taxon>
        <taxon>Cytophagales</taxon>
        <taxon>Spirosomataceae</taxon>
        <taxon>Dyadobacter</taxon>
    </lineage>
</organism>
<dbReference type="Proteomes" id="UP000198748">
    <property type="component" value="Unassembled WGS sequence"/>
</dbReference>
<keyword evidence="2" id="KW-1185">Reference proteome</keyword>
<protein>
    <submittedName>
        <fullName evidence="1">Putative transposase, YhgA-like</fullName>
    </submittedName>
</protein>
<reference evidence="2" key="1">
    <citation type="submission" date="2016-10" db="EMBL/GenBank/DDBJ databases">
        <authorList>
            <person name="Varghese N."/>
            <person name="Submissions S."/>
        </authorList>
    </citation>
    <scope>NUCLEOTIDE SEQUENCE [LARGE SCALE GENOMIC DNA]</scope>
    <source>
        <strain evidence="2">DSM 25329</strain>
    </source>
</reference>
<name>A0A1G7RNN1_9BACT</name>
<proteinExistence type="predicted"/>
<dbReference type="EMBL" id="FNAN01000015">
    <property type="protein sequence ID" value="SDG12361.1"/>
    <property type="molecule type" value="Genomic_DNA"/>
</dbReference>
<gene>
    <name evidence="1" type="ORF">SAMN04487996_115109</name>
</gene>
<dbReference type="PANTHER" id="PTHR35586">
    <property type="entry name" value="SLL1691 PROTEIN"/>
    <property type="match status" value="1"/>
</dbReference>
<dbReference type="OrthoDB" id="944318at2"/>
<evidence type="ECO:0000313" key="1">
    <source>
        <dbReference type="EMBL" id="SDG12361.1"/>
    </source>
</evidence>
<evidence type="ECO:0000313" key="2">
    <source>
        <dbReference type="Proteomes" id="UP000198748"/>
    </source>
</evidence>
<dbReference type="PANTHER" id="PTHR35586:SF1">
    <property type="entry name" value="SLL1691 PROTEIN"/>
    <property type="match status" value="1"/>
</dbReference>
<dbReference type="RefSeq" id="WP_090155331.1">
    <property type="nucleotide sequence ID" value="NZ_FNAN01000015.1"/>
</dbReference>
<dbReference type="STRING" id="659014.SAMN04487996_115109"/>
<accession>A0A1G7RNN1</accession>
<dbReference type="AlphaFoldDB" id="A0A1G7RNN1"/>